<evidence type="ECO:0000313" key="2">
    <source>
        <dbReference type="EMBL" id="VVV06432.1"/>
    </source>
</evidence>
<dbReference type="AlphaFoldDB" id="A0A5Q4ZUX1"/>
<protein>
    <submittedName>
        <fullName evidence="2">Uncharacterized protein</fullName>
    </submittedName>
</protein>
<name>A0A5Q4ZUX1_9GAMM</name>
<reference evidence="2" key="1">
    <citation type="submission" date="2019-09" db="EMBL/GenBank/DDBJ databases">
        <authorList>
            <person name="Hjerde E."/>
        </authorList>
    </citation>
    <scope>NUCLEOTIDE SEQUENCE</scope>
    <source>
        <strain evidence="2">06/09/160</strain>
    </source>
</reference>
<evidence type="ECO:0000256" key="1">
    <source>
        <dbReference type="SAM" id="Phobius"/>
    </source>
</evidence>
<dbReference type="EMBL" id="LR721751">
    <property type="protein sequence ID" value="VVV06432.1"/>
    <property type="molecule type" value="Genomic_DNA"/>
</dbReference>
<accession>A0A5Q4ZUX1</accession>
<keyword evidence="1" id="KW-0812">Transmembrane</keyword>
<gene>
    <name evidence="2" type="ORF">AW0309160_03924</name>
</gene>
<organism evidence="2">
    <name type="scientific">Aliivibrio wodanis</name>
    <dbReference type="NCBI Taxonomy" id="80852"/>
    <lineage>
        <taxon>Bacteria</taxon>
        <taxon>Pseudomonadati</taxon>
        <taxon>Pseudomonadota</taxon>
        <taxon>Gammaproteobacteria</taxon>
        <taxon>Vibrionales</taxon>
        <taxon>Vibrionaceae</taxon>
        <taxon>Aliivibrio</taxon>
    </lineage>
</organism>
<sequence length="89" mass="9878">MSEVKKVTKGNYTFTLYVLFFIGFILGMVSSNYYTEAKTISDTLVDYNFGHYLASASTALMSLVLMIAVGRGVLILNGVMKSNVEFIEE</sequence>
<keyword evidence="1" id="KW-1133">Transmembrane helix</keyword>
<feature type="transmembrane region" description="Helical" evidence="1">
    <location>
        <begin position="49"/>
        <end position="74"/>
    </location>
</feature>
<proteinExistence type="predicted"/>
<feature type="transmembrane region" description="Helical" evidence="1">
    <location>
        <begin position="12"/>
        <end position="29"/>
    </location>
</feature>
<keyword evidence="1" id="KW-0472">Membrane</keyword>